<dbReference type="CDD" id="cd04301">
    <property type="entry name" value="NAT_SF"/>
    <property type="match status" value="1"/>
</dbReference>
<organism evidence="2 3">
    <name type="scientific">Tessaracoccus aquimaris</name>
    <dbReference type="NCBI Taxonomy" id="1332264"/>
    <lineage>
        <taxon>Bacteria</taxon>
        <taxon>Bacillati</taxon>
        <taxon>Actinomycetota</taxon>
        <taxon>Actinomycetes</taxon>
        <taxon>Propionibacteriales</taxon>
        <taxon>Propionibacteriaceae</taxon>
        <taxon>Tessaracoccus</taxon>
    </lineage>
</organism>
<dbReference type="Proteomes" id="UP000188145">
    <property type="component" value="Chromosome"/>
</dbReference>
<evidence type="ECO:0000259" key="1">
    <source>
        <dbReference type="PROSITE" id="PS51186"/>
    </source>
</evidence>
<accession>A0A1Q2CNX4</accession>
<dbReference type="InterPro" id="IPR000182">
    <property type="entry name" value="GNAT_dom"/>
</dbReference>
<evidence type="ECO:0000313" key="3">
    <source>
        <dbReference type="Proteomes" id="UP000188145"/>
    </source>
</evidence>
<dbReference type="PANTHER" id="PTHR43072:SF60">
    <property type="entry name" value="L-2,4-DIAMINOBUTYRIC ACID ACETYLTRANSFERASE"/>
    <property type="match status" value="1"/>
</dbReference>
<dbReference type="Gene3D" id="3.40.630.30">
    <property type="match status" value="1"/>
</dbReference>
<name>A0A1Q2CNX4_9ACTN</name>
<protein>
    <recommendedName>
        <fullName evidence="1">N-acetyltransferase domain-containing protein</fullName>
    </recommendedName>
</protein>
<proteinExistence type="predicted"/>
<dbReference type="PROSITE" id="PS51186">
    <property type="entry name" value="GNAT"/>
    <property type="match status" value="1"/>
</dbReference>
<reference evidence="3" key="1">
    <citation type="submission" date="2017-02" db="EMBL/GenBank/DDBJ databases">
        <title>Tessaracoccus aquaemaris sp. nov., isolated from the intestine of a Korean rockfish, Sebastes schlegelii, in a marine aquaculture pond.</title>
        <authorList>
            <person name="Tak E.J."/>
            <person name="Bae J.-W."/>
        </authorList>
    </citation>
    <scope>NUCLEOTIDE SEQUENCE [LARGE SCALE GENOMIC DNA]</scope>
    <source>
        <strain evidence="3">NSG39</strain>
    </source>
</reference>
<dbReference type="KEGG" id="tes:BW730_10115"/>
<dbReference type="EMBL" id="CP019606">
    <property type="protein sequence ID" value="AQP47794.1"/>
    <property type="molecule type" value="Genomic_DNA"/>
</dbReference>
<dbReference type="GO" id="GO:0016747">
    <property type="term" value="F:acyltransferase activity, transferring groups other than amino-acyl groups"/>
    <property type="evidence" value="ECO:0007669"/>
    <property type="project" value="InterPro"/>
</dbReference>
<evidence type="ECO:0000313" key="2">
    <source>
        <dbReference type="EMBL" id="AQP47794.1"/>
    </source>
</evidence>
<dbReference type="AlphaFoldDB" id="A0A1Q2CNX4"/>
<dbReference type="PANTHER" id="PTHR43072">
    <property type="entry name" value="N-ACETYLTRANSFERASE"/>
    <property type="match status" value="1"/>
</dbReference>
<dbReference type="STRING" id="1332264.BW730_10115"/>
<sequence>MIVEPAKVSDLAAILDLESSFDVRWSDESWRRELEGDGRFVLIARRESGETVGVACFQLVDDVADLHRIVVAPDQRRLGFARVMLVSGLQWAICKGATRMLLEVEHTNEPAITLYRGYGFREVARRADYYGPGAHALVLERCLEGVDADSVGMWDMEDMDD</sequence>
<dbReference type="SUPFAM" id="SSF55729">
    <property type="entry name" value="Acyl-CoA N-acyltransferases (Nat)"/>
    <property type="match status" value="1"/>
</dbReference>
<feature type="domain" description="N-acetyltransferase" evidence="1">
    <location>
        <begin position="1"/>
        <end position="144"/>
    </location>
</feature>
<dbReference type="OrthoDB" id="529907at2"/>
<keyword evidence="3" id="KW-1185">Reference proteome</keyword>
<dbReference type="InterPro" id="IPR016181">
    <property type="entry name" value="Acyl_CoA_acyltransferase"/>
</dbReference>
<dbReference type="Pfam" id="PF00583">
    <property type="entry name" value="Acetyltransf_1"/>
    <property type="match status" value="1"/>
</dbReference>
<gene>
    <name evidence="2" type="ORF">BW730_10115</name>
</gene>
<dbReference type="RefSeq" id="WP_158522590.1">
    <property type="nucleotide sequence ID" value="NZ_CP019606.1"/>
</dbReference>